<dbReference type="AlphaFoldDB" id="A0A1V2I626"/>
<evidence type="ECO:0000313" key="2">
    <source>
        <dbReference type="EMBL" id="ONH26613.1"/>
    </source>
</evidence>
<sequence length="264" mass="27286">MRGWVAVAAASARANVAYRATVAASVLSNVTLTVLRGYLALAVWEAQPGLAGYDTRRAVTFVVLGQALMTTFAAFGGMIDVPGRVENGGIVIDVARPFGFLRWWLAREIGRAAVFLVSRAVPAGAVGVALFGVVLPASGAAAAGFAVSLVFALLVSFGIRYLVALTAFWVTDARGTLAVSSLTMTFFSGAVLPLTIFPGAFGEVARVLPFGAIVQVPMDIYLRPAGGTGIGQALAFQAAWALVLLGASGLLTRLALRRVVTQGG</sequence>
<dbReference type="Pfam" id="PF06182">
    <property type="entry name" value="ABC2_membrane_6"/>
    <property type="match status" value="1"/>
</dbReference>
<dbReference type="STRING" id="1834516.BL253_24110"/>
<feature type="transmembrane region" description="Helical" evidence="1">
    <location>
        <begin position="58"/>
        <end position="79"/>
    </location>
</feature>
<reference evidence="3" key="1">
    <citation type="submission" date="2016-10" db="EMBL/GenBank/DDBJ databases">
        <title>Frankia sp. NRRL B-16386 Genome sequencing.</title>
        <authorList>
            <person name="Ghodhbane-Gtari F."/>
            <person name="Swanson E."/>
            <person name="Gueddou A."/>
            <person name="Hezbri K."/>
            <person name="Ktari K."/>
            <person name="Nouioui I."/>
            <person name="Morris K."/>
            <person name="Simpson S."/>
            <person name="Abebe-Akele F."/>
            <person name="Thomas K."/>
            <person name="Gtari M."/>
            <person name="Tisa L.S."/>
        </authorList>
    </citation>
    <scope>NUCLEOTIDE SEQUENCE [LARGE SCALE GENOMIC DNA]</scope>
    <source>
        <strain evidence="3">NRRL B-16386</strain>
    </source>
</reference>
<dbReference type="PANTHER" id="PTHR36832">
    <property type="entry name" value="SLR1174 PROTEIN-RELATED"/>
    <property type="match status" value="1"/>
</dbReference>
<comment type="caution">
    <text evidence="2">The sequence shown here is derived from an EMBL/GenBank/DDBJ whole genome shotgun (WGS) entry which is preliminary data.</text>
</comment>
<name>A0A1V2I626_9ACTN</name>
<dbReference type="PANTHER" id="PTHR36832:SF2">
    <property type="entry name" value="INTEGRAL MEMBRANE PROTEIN"/>
    <property type="match status" value="1"/>
</dbReference>
<feature type="transmembrane region" description="Helical" evidence="1">
    <location>
        <begin position="112"/>
        <end position="135"/>
    </location>
</feature>
<feature type="transmembrane region" description="Helical" evidence="1">
    <location>
        <begin position="234"/>
        <end position="256"/>
    </location>
</feature>
<organism evidence="2 3">
    <name type="scientific">Pseudofrankia asymbiotica</name>
    <dbReference type="NCBI Taxonomy" id="1834516"/>
    <lineage>
        <taxon>Bacteria</taxon>
        <taxon>Bacillati</taxon>
        <taxon>Actinomycetota</taxon>
        <taxon>Actinomycetes</taxon>
        <taxon>Frankiales</taxon>
        <taxon>Frankiaceae</taxon>
        <taxon>Pseudofrankia</taxon>
    </lineage>
</organism>
<feature type="transmembrane region" description="Helical" evidence="1">
    <location>
        <begin position="175"/>
        <end position="201"/>
    </location>
</feature>
<dbReference type="InterPro" id="IPR010390">
    <property type="entry name" value="ABC-2_transporter-like"/>
</dbReference>
<feature type="transmembrane region" description="Helical" evidence="1">
    <location>
        <begin position="24"/>
        <end position="46"/>
    </location>
</feature>
<proteinExistence type="predicted"/>
<feature type="transmembrane region" description="Helical" evidence="1">
    <location>
        <begin position="141"/>
        <end position="163"/>
    </location>
</feature>
<keyword evidence="1" id="KW-0812">Transmembrane</keyword>
<evidence type="ECO:0000256" key="1">
    <source>
        <dbReference type="SAM" id="Phobius"/>
    </source>
</evidence>
<accession>A0A1V2I626</accession>
<keyword evidence="3" id="KW-1185">Reference proteome</keyword>
<evidence type="ECO:0000313" key="3">
    <source>
        <dbReference type="Proteomes" id="UP000188929"/>
    </source>
</evidence>
<evidence type="ECO:0008006" key="4">
    <source>
        <dbReference type="Google" id="ProtNLM"/>
    </source>
</evidence>
<gene>
    <name evidence="2" type="ORF">BL253_24110</name>
</gene>
<protein>
    <recommendedName>
        <fullName evidence="4">ABC transporter permease</fullName>
    </recommendedName>
</protein>
<keyword evidence="1" id="KW-1133">Transmembrane helix</keyword>
<keyword evidence="1" id="KW-0472">Membrane</keyword>
<dbReference type="Proteomes" id="UP000188929">
    <property type="component" value="Unassembled WGS sequence"/>
</dbReference>
<dbReference type="EMBL" id="MOMC01000050">
    <property type="protein sequence ID" value="ONH26613.1"/>
    <property type="molecule type" value="Genomic_DNA"/>
</dbReference>